<keyword evidence="3" id="KW-0411">Iron-sulfur</keyword>
<organism evidence="5">
    <name type="scientific">candidate division WOR-3 bacterium</name>
    <dbReference type="NCBI Taxonomy" id="2052148"/>
    <lineage>
        <taxon>Bacteria</taxon>
        <taxon>Bacteria division WOR-3</taxon>
    </lineage>
</organism>
<dbReference type="AlphaFoldDB" id="A0A7C2PDC9"/>
<dbReference type="GO" id="GO:0046872">
    <property type="term" value="F:metal ion binding"/>
    <property type="evidence" value="ECO:0007669"/>
    <property type="project" value="UniProtKB-KW"/>
</dbReference>
<accession>A0A7C2PDC9</accession>
<keyword evidence="1" id="KW-0479">Metal-binding</keyword>
<name>A0A7C2PDC9_UNCW3</name>
<evidence type="ECO:0000256" key="2">
    <source>
        <dbReference type="ARBA" id="ARBA00023004"/>
    </source>
</evidence>
<gene>
    <name evidence="5" type="ORF">ENQ77_02735</name>
</gene>
<dbReference type="PROSITE" id="PS00198">
    <property type="entry name" value="4FE4S_FER_1"/>
    <property type="match status" value="1"/>
</dbReference>
<dbReference type="InterPro" id="IPR017900">
    <property type="entry name" value="4Fe4S_Fe_S_CS"/>
</dbReference>
<reference evidence="5" key="1">
    <citation type="journal article" date="2020" name="mSystems">
        <title>Genome- and Community-Level Interaction Insights into Carbon Utilization and Element Cycling Functions of Hydrothermarchaeota in Hydrothermal Sediment.</title>
        <authorList>
            <person name="Zhou Z."/>
            <person name="Liu Y."/>
            <person name="Xu W."/>
            <person name="Pan J."/>
            <person name="Luo Z.H."/>
            <person name="Li M."/>
        </authorList>
    </citation>
    <scope>NUCLEOTIDE SEQUENCE [LARGE SCALE GENOMIC DNA]</scope>
    <source>
        <strain evidence="5">SpSt-34</strain>
    </source>
</reference>
<proteinExistence type="predicted"/>
<dbReference type="InterPro" id="IPR017896">
    <property type="entry name" value="4Fe4S_Fe-S-bd"/>
</dbReference>
<dbReference type="GO" id="GO:0051536">
    <property type="term" value="F:iron-sulfur cluster binding"/>
    <property type="evidence" value="ECO:0007669"/>
    <property type="project" value="UniProtKB-KW"/>
</dbReference>
<evidence type="ECO:0000256" key="3">
    <source>
        <dbReference type="ARBA" id="ARBA00023014"/>
    </source>
</evidence>
<dbReference type="SUPFAM" id="SSF54862">
    <property type="entry name" value="4Fe-4S ferredoxins"/>
    <property type="match status" value="1"/>
</dbReference>
<keyword evidence="2" id="KW-0408">Iron</keyword>
<feature type="domain" description="4Fe-4S ferredoxin-type" evidence="4">
    <location>
        <begin position="33"/>
        <end position="56"/>
    </location>
</feature>
<dbReference type="Pfam" id="PF13187">
    <property type="entry name" value="Fer4_9"/>
    <property type="match status" value="1"/>
</dbReference>
<dbReference type="EMBL" id="DSOL01000077">
    <property type="protein sequence ID" value="HEN27578.1"/>
    <property type="molecule type" value="Genomic_DNA"/>
</dbReference>
<feature type="domain" description="4Fe-4S ferredoxin-type" evidence="4">
    <location>
        <begin position="1"/>
        <end position="28"/>
    </location>
</feature>
<sequence length="504" mass="55436">MRVDKEKCKGCGLCQEVCPLEVINVVEGKANIEGECVECKACLRVCPHEALVPEAKEDHPKCEACPIMCRIPEGAYGACKRYLNEKGKIIRRGRVYTYEEIVKIIKYEKDPIIEEPIITGIGVGTTYPDFRPSPLIVSALKDGIEVITAVTEAPLSYSALNLKIDTDFYIGSEGKKVFVRKKGKRIIGHVCTEQYGSKIISIGGINILTSKDGLFAAKVMLELLQGKKVIMEVEDGPQLEICIGEAPVINGVKEELMRVGCGSATIGLFGLYMLKIADEVIVLDGHITGLFSEHPAAKYLGKERSGIYIKGEKSTEGRYFLPKGKGWGGTNIENPLEIISSVDVDKFKDGMTLLITETTGRKFAFYKFKNGKFEEEQPPPSVIQFLELLRQNCERSRVSAVFIGGIGGSARGGVTKNPIKLTNAVHEGKVTITIGGIKPFIFPGGGINFIVDVTKMKTDSIYMAPTPSFIIPIEYTMRKETFEEIGGHIEVVKKLEEVLNRNVD</sequence>
<protein>
    <submittedName>
        <fullName evidence="5">4Fe-4S dicluster domain-containing protein</fullName>
    </submittedName>
</protein>
<comment type="caution">
    <text evidence="5">The sequence shown here is derived from an EMBL/GenBank/DDBJ whole genome shotgun (WGS) entry which is preliminary data.</text>
</comment>
<evidence type="ECO:0000256" key="1">
    <source>
        <dbReference type="ARBA" id="ARBA00022723"/>
    </source>
</evidence>
<evidence type="ECO:0000313" key="5">
    <source>
        <dbReference type="EMBL" id="HEN27578.1"/>
    </source>
</evidence>
<dbReference type="Gene3D" id="3.30.70.20">
    <property type="match status" value="1"/>
</dbReference>
<dbReference type="PROSITE" id="PS51379">
    <property type="entry name" value="4FE4S_FER_2"/>
    <property type="match status" value="2"/>
</dbReference>
<evidence type="ECO:0000259" key="4">
    <source>
        <dbReference type="PROSITE" id="PS51379"/>
    </source>
</evidence>